<evidence type="ECO:0008006" key="3">
    <source>
        <dbReference type="Google" id="ProtNLM"/>
    </source>
</evidence>
<reference evidence="1 2" key="1">
    <citation type="journal article" date="2018" name="Int. J. Syst. Evol. Microbiol.">
        <title>Mesosutterella multiformis gen. nov., sp. nov., a member of the family Sutterellaceae and Sutterella megalosphaeroides sp. nov., isolated from human faeces.</title>
        <authorList>
            <person name="Sakamoto M."/>
            <person name="Ikeyama N."/>
            <person name="Kunihiro T."/>
            <person name="Iino T."/>
            <person name="Yuki M."/>
            <person name="Ohkuma M."/>
        </authorList>
    </citation>
    <scope>NUCLEOTIDE SEQUENCE [LARGE SCALE GENOMIC DNA]</scope>
    <source>
        <strain evidence="1 2">6FBBBH3</strain>
    </source>
</reference>
<dbReference type="RefSeq" id="WP_120176180.1">
    <property type="nucleotide sequence ID" value="NZ_AP018786.1"/>
</dbReference>
<evidence type="ECO:0000313" key="2">
    <source>
        <dbReference type="Proteomes" id="UP000271003"/>
    </source>
</evidence>
<dbReference type="NCBIfam" id="TIGR00481">
    <property type="entry name" value="YbhB/YbcL family Raf kinase inhibitor-like protein"/>
    <property type="match status" value="1"/>
</dbReference>
<dbReference type="PANTHER" id="PTHR30289:SF1">
    <property type="entry name" value="PEBP (PHOSPHATIDYLETHANOLAMINE-BINDING PROTEIN) FAMILY PROTEIN"/>
    <property type="match status" value="1"/>
</dbReference>
<dbReference type="PANTHER" id="PTHR30289">
    <property type="entry name" value="UNCHARACTERIZED PROTEIN YBCL-RELATED"/>
    <property type="match status" value="1"/>
</dbReference>
<dbReference type="InterPro" id="IPR036610">
    <property type="entry name" value="PEBP-like_sf"/>
</dbReference>
<keyword evidence="2" id="KW-1185">Reference proteome</keyword>
<dbReference type="EMBL" id="AP018786">
    <property type="protein sequence ID" value="BBF22476.1"/>
    <property type="molecule type" value="Genomic_DNA"/>
</dbReference>
<gene>
    <name evidence="1" type="ORF">SUTMEG_03670</name>
</gene>
<evidence type="ECO:0000313" key="1">
    <source>
        <dbReference type="EMBL" id="BBF22476.1"/>
    </source>
</evidence>
<name>A0A2Z6ICW1_9BURK</name>
<dbReference type="Gene3D" id="3.90.280.10">
    <property type="entry name" value="PEBP-like"/>
    <property type="match status" value="1"/>
</dbReference>
<dbReference type="OrthoDB" id="9797506at2"/>
<dbReference type="AlphaFoldDB" id="A0A2Z6ICW1"/>
<dbReference type="Proteomes" id="UP000271003">
    <property type="component" value="Chromosome"/>
</dbReference>
<dbReference type="Pfam" id="PF01161">
    <property type="entry name" value="PBP"/>
    <property type="match status" value="1"/>
</dbReference>
<dbReference type="InterPro" id="IPR008914">
    <property type="entry name" value="PEBP"/>
</dbReference>
<dbReference type="InterPro" id="IPR005247">
    <property type="entry name" value="YbhB_YbcL/LppC-like"/>
</dbReference>
<organism evidence="1 2">
    <name type="scientific">Sutterella megalosphaeroides</name>
    <dbReference type="NCBI Taxonomy" id="2494234"/>
    <lineage>
        <taxon>Bacteria</taxon>
        <taxon>Pseudomonadati</taxon>
        <taxon>Pseudomonadota</taxon>
        <taxon>Betaproteobacteria</taxon>
        <taxon>Burkholderiales</taxon>
        <taxon>Sutterellaceae</taxon>
        <taxon>Sutterella</taxon>
    </lineage>
</organism>
<dbReference type="SUPFAM" id="SSF49777">
    <property type="entry name" value="PEBP-like"/>
    <property type="match status" value="1"/>
</dbReference>
<sequence>MELYSKTLAQGGRIPERCAYGRLGESGETVPSDNLNPHLAWSKVPEGTRAYVVACLDDDVPTDFGELVDGELPAWQPRRRFVHWVQANVPAEVTEIAEGALSNDSKLAPGFGLAGVNDYSRGNPVEPGAVGTGYDGPCPPGIDSRHHVYRWIVAALDAELQLPEVFTWSDVAEAMKGHVLACSELQGFYSLNPRLAERAGTH</sequence>
<protein>
    <recommendedName>
        <fullName evidence="3">Phosphatidylethanolamine-binding protein</fullName>
    </recommendedName>
</protein>
<accession>A0A2Z6ICW1</accession>
<dbReference type="CDD" id="cd00865">
    <property type="entry name" value="PEBP_bact_arch"/>
    <property type="match status" value="1"/>
</dbReference>
<dbReference type="KEGG" id="sutt:SUTMEG_03670"/>
<proteinExistence type="predicted"/>